<feature type="domain" description="HTH araC/xylS-type" evidence="4">
    <location>
        <begin position="23"/>
        <end position="121"/>
    </location>
</feature>
<evidence type="ECO:0000256" key="1">
    <source>
        <dbReference type="ARBA" id="ARBA00023015"/>
    </source>
</evidence>
<dbReference type="GO" id="GO:0043565">
    <property type="term" value="F:sequence-specific DNA binding"/>
    <property type="evidence" value="ECO:0007669"/>
    <property type="project" value="InterPro"/>
</dbReference>
<evidence type="ECO:0000313" key="6">
    <source>
        <dbReference type="Proteomes" id="UP000660680"/>
    </source>
</evidence>
<comment type="caution">
    <text evidence="5">The sequence shown here is derived from an EMBL/GenBank/DDBJ whole genome shotgun (WGS) entry which is preliminary data.</text>
</comment>
<protein>
    <submittedName>
        <fullName evidence="5">Transcriptional regulator</fullName>
    </submittedName>
</protein>
<dbReference type="RefSeq" id="WP_189211174.1">
    <property type="nucleotide sequence ID" value="NZ_BMRB01000002.1"/>
</dbReference>
<evidence type="ECO:0000256" key="3">
    <source>
        <dbReference type="ARBA" id="ARBA00023163"/>
    </source>
</evidence>
<keyword evidence="6" id="KW-1185">Reference proteome</keyword>
<evidence type="ECO:0000256" key="2">
    <source>
        <dbReference type="ARBA" id="ARBA00023125"/>
    </source>
</evidence>
<dbReference type="AlphaFoldDB" id="A0A918GFX8"/>
<evidence type="ECO:0000259" key="4">
    <source>
        <dbReference type="PROSITE" id="PS01124"/>
    </source>
</evidence>
<keyword evidence="3" id="KW-0804">Transcription</keyword>
<accession>A0A918GFX8</accession>
<proteinExistence type="predicted"/>
<sequence>MCNPLWGRARAEALRQDDLARLRRVRDRIGREHARPLDVGALARDAGMPPGHLSRRFRLAYGLSPYAYLVGRRVERARALLRSGELGVVEVGVAVGFPTPGVFADRFTEVTGVSPVDFAAPVRNEEASAVEPRLA</sequence>
<keyword evidence="1" id="KW-0805">Transcription regulation</keyword>
<dbReference type="SMART" id="SM00342">
    <property type="entry name" value="HTH_ARAC"/>
    <property type="match status" value="1"/>
</dbReference>
<dbReference type="InterPro" id="IPR018062">
    <property type="entry name" value="HTH_AraC-typ_CS"/>
</dbReference>
<organism evidence="5 6">
    <name type="scientific">Actinokineospora fastidiosa</name>
    <dbReference type="NCBI Taxonomy" id="1816"/>
    <lineage>
        <taxon>Bacteria</taxon>
        <taxon>Bacillati</taxon>
        <taxon>Actinomycetota</taxon>
        <taxon>Actinomycetes</taxon>
        <taxon>Pseudonocardiales</taxon>
        <taxon>Pseudonocardiaceae</taxon>
        <taxon>Actinokineospora</taxon>
    </lineage>
</organism>
<reference evidence="5" key="1">
    <citation type="journal article" date="2014" name="Int. J. Syst. Evol. Microbiol.">
        <title>Complete genome sequence of Corynebacterium casei LMG S-19264T (=DSM 44701T), isolated from a smear-ripened cheese.</title>
        <authorList>
            <consortium name="US DOE Joint Genome Institute (JGI-PGF)"/>
            <person name="Walter F."/>
            <person name="Albersmeier A."/>
            <person name="Kalinowski J."/>
            <person name="Ruckert C."/>
        </authorList>
    </citation>
    <scope>NUCLEOTIDE SEQUENCE</scope>
    <source>
        <strain evidence="5">JCM 3276</strain>
    </source>
</reference>
<dbReference type="SUPFAM" id="SSF46689">
    <property type="entry name" value="Homeodomain-like"/>
    <property type="match status" value="2"/>
</dbReference>
<dbReference type="Proteomes" id="UP000660680">
    <property type="component" value="Unassembled WGS sequence"/>
</dbReference>
<reference evidence="5" key="2">
    <citation type="submission" date="2020-09" db="EMBL/GenBank/DDBJ databases">
        <authorList>
            <person name="Sun Q."/>
            <person name="Ohkuma M."/>
        </authorList>
    </citation>
    <scope>NUCLEOTIDE SEQUENCE</scope>
    <source>
        <strain evidence="5">JCM 3276</strain>
    </source>
</reference>
<dbReference type="InterPro" id="IPR018060">
    <property type="entry name" value="HTH_AraC"/>
</dbReference>
<dbReference type="PROSITE" id="PS00041">
    <property type="entry name" value="HTH_ARAC_FAMILY_1"/>
    <property type="match status" value="1"/>
</dbReference>
<dbReference type="GO" id="GO:0003700">
    <property type="term" value="F:DNA-binding transcription factor activity"/>
    <property type="evidence" value="ECO:0007669"/>
    <property type="project" value="InterPro"/>
</dbReference>
<dbReference type="Pfam" id="PF12833">
    <property type="entry name" value="HTH_18"/>
    <property type="match status" value="1"/>
</dbReference>
<dbReference type="EMBL" id="BMRB01000002">
    <property type="protein sequence ID" value="GGS34963.1"/>
    <property type="molecule type" value="Genomic_DNA"/>
</dbReference>
<gene>
    <name evidence="5" type="ORF">GCM10010171_31880</name>
</gene>
<dbReference type="PROSITE" id="PS01124">
    <property type="entry name" value="HTH_ARAC_FAMILY_2"/>
    <property type="match status" value="1"/>
</dbReference>
<dbReference type="InterPro" id="IPR050204">
    <property type="entry name" value="AraC_XylS_family_regulators"/>
</dbReference>
<evidence type="ECO:0000313" key="5">
    <source>
        <dbReference type="EMBL" id="GGS34963.1"/>
    </source>
</evidence>
<dbReference type="Gene3D" id="1.10.10.60">
    <property type="entry name" value="Homeodomain-like"/>
    <property type="match status" value="2"/>
</dbReference>
<dbReference type="InterPro" id="IPR009057">
    <property type="entry name" value="Homeodomain-like_sf"/>
</dbReference>
<keyword evidence="2" id="KW-0238">DNA-binding</keyword>
<name>A0A918GFX8_9PSEU</name>
<dbReference type="PANTHER" id="PTHR46796">
    <property type="entry name" value="HTH-TYPE TRANSCRIPTIONAL ACTIVATOR RHAS-RELATED"/>
    <property type="match status" value="1"/>
</dbReference>